<dbReference type="AlphaFoldDB" id="A0A1Y1HWA4"/>
<accession>A0A1Y1HWA4</accession>
<gene>
    <name evidence="2" type="ORF">KFL_001290050</name>
</gene>
<feature type="region of interest" description="Disordered" evidence="1">
    <location>
        <begin position="372"/>
        <end position="406"/>
    </location>
</feature>
<evidence type="ECO:0000313" key="3">
    <source>
        <dbReference type="Proteomes" id="UP000054558"/>
    </source>
</evidence>
<reference evidence="2 3" key="1">
    <citation type="journal article" date="2014" name="Nat. Commun.">
        <title>Klebsormidium flaccidum genome reveals primary factors for plant terrestrial adaptation.</title>
        <authorList>
            <person name="Hori K."/>
            <person name="Maruyama F."/>
            <person name="Fujisawa T."/>
            <person name="Togashi T."/>
            <person name="Yamamoto N."/>
            <person name="Seo M."/>
            <person name="Sato S."/>
            <person name="Yamada T."/>
            <person name="Mori H."/>
            <person name="Tajima N."/>
            <person name="Moriyama T."/>
            <person name="Ikeuchi M."/>
            <person name="Watanabe M."/>
            <person name="Wada H."/>
            <person name="Kobayashi K."/>
            <person name="Saito M."/>
            <person name="Masuda T."/>
            <person name="Sasaki-Sekimoto Y."/>
            <person name="Mashiguchi K."/>
            <person name="Awai K."/>
            <person name="Shimojima M."/>
            <person name="Masuda S."/>
            <person name="Iwai M."/>
            <person name="Nobusawa T."/>
            <person name="Narise T."/>
            <person name="Kondo S."/>
            <person name="Saito H."/>
            <person name="Sato R."/>
            <person name="Murakawa M."/>
            <person name="Ihara Y."/>
            <person name="Oshima-Yamada Y."/>
            <person name="Ohtaka K."/>
            <person name="Satoh M."/>
            <person name="Sonobe K."/>
            <person name="Ishii M."/>
            <person name="Ohtani R."/>
            <person name="Kanamori-Sato M."/>
            <person name="Honoki R."/>
            <person name="Miyazaki D."/>
            <person name="Mochizuki H."/>
            <person name="Umetsu J."/>
            <person name="Higashi K."/>
            <person name="Shibata D."/>
            <person name="Kamiya Y."/>
            <person name="Sato N."/>
            <person name="Nakamura Y."/>
            <person name="Tabata S."/>
            <person name="Ida S."/>
            <person name="Kurokawa K."/>
            <person name="Ohta H."/>
        </authorList>
    </citation>
    <scope>NUCLEOTIDE SEQUENCE [LARGE SCALE GENOMIC DNA]</scope>
    <source>
        <strain evidence="2 3">NIES-2285</strain>
    </source>
</reference>
<organism evidence="2 3">
    <name type="scientific">Klebsormidium nitens</name>
    <name type="common">Green alga</name>
    <name type="synonym">Ulothrix nitens</name>
    <dbReference type="NCBI Taxonomy" id="105231"/>
    <lineage>
        <taxon>Eukaryota</taxon>
        <taxon>Viridiplantae</taxon>
        <taxon>Streptophyta</taxon>
        <taxon>Klebsormidiophyceae</taxon>
        <taxon>Klebsormidiales</taxon>
        <taxon>Klebsormidiaceae</taxon>
        <taxon>Klebsormidium</taxon>
    </lineage>
</organism>
<protein>
    <submittedName>
        <fullName evidence="2">Uncharacterized protein</fullName>
    </submittedName>
</protein>
<feature type="region of interest" description="Disordered" evidence="1">
    <location>
        <begin position="186"/>
        <end position="206"/>
    </location>
</feature>
<dbReference type="EMBL" id="DF237078">
    <property type="protein sequence ID" value="GAQ82915.1"/>
    <property type="molecule type" value="Genomic_DNA"/>
</dbReference>
<name>A0A1Y1HWA4_KLENI</name>
<evidence type="ECO:0000313" key="2">
    <source>
        <dbReference type="EMBL" id="GAQ82915.1"/>
    </source>
</evidence>
<dbReference type="Proteomes" id="UP000054558">
    <property type="component" value="Unassembled WGS sequence"/>
</dbReference>
<evidence type="ECO:0000256" key="1">
    <source>
        <dbReference type="SAM" id="MobiDB-lite"/>
    </source>
</evidence>
<proteinExistence type="predicted"/>
<keyword evidence="3" id="KW-1185">Reference proteome</keyword>
<sequence length="646" mass="68983">MASATYASISPLQTRQMSGAMSSCSGAFLGEQAAIRQLSSGVMRSHSRSTFQRSTGFAVSQHSQQAMCGSKAETLPSPSWVQDSMRTAVDAVSAAQAVKAVNSPTLPASTWTQAPEPVSQAARCSWPKEHKSGQATPVMFFEEVDEEVTEGQQLHEEFAGELMKRSRSEQLLLDLEEAELGPRSAWPRKAVSTDSANRLPGPRSAWPRTTLTVEAEERVLGPRCAWPRTVLKTEPEERVLGPRCEFPRNTITGSAAAPLVVAGAACAWPRQSQSALSTALPEVEPMYPRCEWPRKEAAMVEVPSAEGPRCAWPAAASLLKKEAVRVAKPSKAKKEVQGWPWAVVPVALEPIPDHDLAQGPRCAWPRVQPQLPVEQSARSHGPSTPTPAGPRCEWPAKQGVPSLSPAAPPDVLGPRCALRVNAPAPAPAPVPVLGAACAWPRKGGVQAVSEDQPPALGPRCPIKLPEERALGPRCALKVPAETVLGPRCALKLPGAEEARVEGPRCAWPKAGAEPVVAPAVEENENVAPSKVQKKRVGMLPRRALFTRIPVRNAKGPSLARIGKVKVARPQPEAGQDLAKPAEKVPATAAWPRRLLATSIGLGALNQALVRSQAQAMALDAPAVVWRRLESYSTTPDVEGSEEDSQS</sequence>